<reference evidence="8" key="2">
    <citation type="submission" date="2020-09" db="EMBL/GenBank/DDBJ databases">
        <authorList>
            <person name="Sun Q."/>
            <person name="Kim S."/>
        </authorList>
    </citation>
    <scope>NUCLEOTIDE SEQUENCE</scope>
    <source>
        <strain evidence="8">KCTC 12711</strain>
    </source>
</reference>
<evidence type="ECO:0000313" key="8">
    <source>
        <dbReference type="EMBL" id="GGZ99550.1"/>
    </source>
</evidence>
<dbReference type="CDD" id="cd00207">
    <property type="entry name" value="fer2"/>
    <property type="match status" value="1"/>
</dbReference>
<feature type="domain" description="2Fe-2S ferredoxin-type" evidence="7">
    <location>
        <begin position="16"/>
        <end position="119"/>
    </location>
</feature>
<keyword evidence="2" id="KW-0001">2Fe-2S</keyword>
<dbReference type="SUPFAM" id="SSF54292">
    <property type="entry name" value="2Fe-2S ferredoxin-like"/>
    <property type="match status" value="1"/>
</dbReference>
<comment type="cofactor">
    <cofactor evidence="6">
        <name>[2Fe-2S] cluster</name>
        <dbReference type="ChEBI" id="CHEBI:190135"/>
    </cofactor>
</comment>
<dbReference type="GO" id="GO:0046872">
    <property type="term" value="F:metal ion binding"/>
    <property type="evidence" value="ECO:0007669"/>
    <property type="project" value="UniProtKB-KW"/>
</dbReference>
<proteinExistence type="inferred from homology"/>
<dbReference type="InterPro" id="IPR036010">
    <property type="entry name" value="2Fe-2S_ferredoxin-like_sf"/>
</dbReference>
<dbReference type="InterPro" id="IPR001041">
    <property type="entry name" value="2Fe-2S_ferredoxin-type"/>
</dbReference>
<evidence type="ECO:0000256" key="1">
    <source>
        <dbReference type="ARBA" id="ARBA00010914"/>
    </source>
</evidence>
<dbReference type="AlphaFoldDB" id="A0A918RHN0"/>
<dbReference type="GO" id="GO:0009055">
    <property type="term" value="F:electron transfer activity"/>
    <property type="evidence" value="ECO:0007669"/>
    <property type="project" value="TreeGrafter"/>
</dbReference>
<evidence type="ECO:0000259" key="7">
    <source>
        <dbReference type="PROSITE" id="PS51085"/>
    </source>
</evidence>
<keyword evidence="9" id="KW-1185">Reference proteome</keyword>
<dbReference type="PROSITE" id="PS00814">
    <property type="entry name" value="ADX"/>
    <property type="match status" value="1"/>
</dbReference>
<dbReference type="EMBL" id="BMXA01000001">
    <property type="protein sequence ID" value="GGZ99550.1"/>
    <property type="molecule type" value="Genomic_DNA"/>
</dbReference>
<dbReference type="InterPro" id="IPR001055">
    <property type="entry name" value="Adrenodoxin-like"/>
</dbReference>
<evidence type="ECO:0000256" key="2">
    <source>
        <dbReference type="ARBA" id="ARBA00022714"/>
    </source>
</evidence>
<evidence type="ECO:0000256" key="6">
    <source>
        <dbReference type="ARBA" id="ARBA00034078"/>
    </source>
</evidence>
<dbReference type="PRINTS" id="PR00355">
    <property type="entry name" value="ADRENODOXIN"/>
</dbReference>
<organism evidence="8 9">
    <name type="scientific">Arenicella chitinivorans</name>
    <dbReference type="NCBI Taxonomy" id="1329800"/>
    <lineage>
        <taxon>Bacteria</taxon>
        <taxon>Pseudomonadati</taxon>
        <taxon>Pseudomonadota</taxon>
        <taxon>Gammaproteobacteria</taxon>
        <taxon>Arenicellales</taxon>
        <taxon>Arenicellaceae</taxon>
        <taxon>Arenicella</taxon>
    </lineage>
</organism>
<evidence type="ECO:0000313" key="9">
    <source>
        <dbReference type="Proteomes" id="UP000614811"/>
    </source>
</evidence>
<keyword evidence="4" id="KW-0408">Iron</keyword>
<evidence type="ECO:0000256" key="4">
    <source>
        <dbReference type="ARBA" id="ARBA00023004"/>
    </source>
</evidence>
<dbReference type="PANTHER" id="PTHR23426:SF65">
    <property type="entry name" value="FERREDOXIN-2, MITOCHONDRIAL"/>
    <property type="match status" value="1"/>
</dbReference>
<name>A0A918RHN0_9GAMM</name>
<comment type="caution">
    <text evidence="8">The sequence shown here is derived from an EMBL/GenBank/DDBJ whole genome shotgun (WGS) entry which is preliminary data.</text>
</comment>
<sequence>MVVETTINPDGTDTMPHITFIDFEGTQRTVDANVGDTLMEAATSNDIPGIDADCGGACACATCHVYIDSNWQDEVGAAEDLETEMLEVAEEVKSNSRLSCQVVVTDSMDGLVVTTPESQY</sequence>
<dbReference type="GO" id="GO:0005829">
    <property type="term" value="C:cytosol"/>
    <property type="evidence" value="ECO:0007669"/>
    <property type="project" value="TreeGrafter"/>
</dbReference>
<dbReference type="GO" id="GO:0140647">
    <property type="term" value="P:P450-containing electron transport chain"/>
    <property type="evidence" value="ECO:0007669"/>
    <property type="project" value="InterPro"/>
</dbReference>
<dbReference type="Proteomes" id="UP000614811">
    <property type="component" value="Unassembled WGS sequence"/>
</dbReference>
<dbReference type="Pfam" id="PF00111">
    <property type="entry name" value="Fer2"/>
    <property type="match status" value="1"/>
</dbReference>
<keyword evidence="5" id="KW-0411">Iron-sulfur</keyword>
<keyword evidence="3" id="KW-0479">Metal-binding</keyword>
<dbReference type="InterPro" id="IPR018298">
    <property type="entry name" value="Adrenodoxin_Fe-S_BS"/>
</dbReference>
<protein>
    <submittedName>
        <fullName evidence="8">(2Fe-2S) ferredoxin</fullName>
    </submittedName>
</protein>
<evidence type="ECO:0000256" key="3">
    <source>
        <dbReference type="ARBA" id="ARBA00022723"/>
    </source>
</evidence>
<reference evidence="8" key="1">
    <citation type="journal article" date="2014" name="Int. J. Syst. Evol. Microbiol.">
        <title>Complete genome sequence of Corynebacterium casei LMG S-19264T (=DSM 44701T), isolated from a smear-ripened cheese.</title>
        <authorList>
            <consortium name="US DOE Joint Genome Institute (JGI-PGF)"/>
            <person name="Walter F."/>
            <person name="Albersmeier A."/>
            <person name="Kalinowski J."/>
            <person name="Ruckert C."/>
        </authorList>
    </citation>
    <scope>NUCLEOTIDE SEQUENCE</scope>
    <source>
        <strain evidence="8">KCTC 12711</strain>
    </source>
</reference>
<gene>
    <name evidence="8" type="primary">fdx</name>
    <name evidence="8" type="ORF">GCM10008090_05190</name>
</gene>
<dbReference type="InterPro" id="IPR012675">
    <property type="entry name" value="Beta-grasp_dom_sf"/>
</dbReference>
<dbReference type="PANTHER" id="PTHR23426">
    <property type="entry name" value="FERREDOXIN/ADRENODOXIN"/>
    <property type="match status" value="1"/>
</dbReference>
<dbReference type="PROSITE" id="PS51085">
    <property type="entry name" value="2FE2S_FER_2"/>
    <property type="match status" value="1"/>
</dbReference>
<evidence type="ECO:0000256" key="5">
    <source>
        <dbReference type="ARBA" id="ARBA00023014"/>
    </source>
</evidence>
<comment type="similarity">
    <text evidence="1">Belongs to the adrenodoxin/putidaredoxin family.</text>
</comment>
<accession>A0A918RHN0</accession>
<dbReference type="GO" id="GO:0051537">
    <property type="term" value="F:2 iron, 2 sulfur cluster binding"/>
    <property type="evidence" value="ECO:0007669"/>
    <property type="project" value="UniProtKB-KW"/>
</dbReference>
<dbReference type="Gene3D" id="3.10.20.30">
    <property type="match status" value="1"/>
</dbReference>